<evidence type="ECO:0000256" key="1">
    <source>
        <dbReference type="SAM" id="Phobius"/>
    </source>
</evidence>
<comment type="caution">
    <text evidence="2">The sequence shown here is derived from an EMBL/GenBank/DDBJ whole genome shotgun (WGS) entry which is preliminary data.</text>
</comment>
<organism evidence="2 3">
    <name type="scientific">Pseudonocardia oceani</name>
    <dbReference type="NCBI Taxonomy" id="2792013"/>
    <lineage>
        <taxon>Bacteria</taxon>
        <taxon>Bacillati</taxon>
        <taxon>Actinomycetota</taxon>
        <taxon>Actinomycetes</taxon>
        <taxon>Pseudonocardiales</taxon>
        <taxon>Pseudonocardiaceae</taxon>
        <taxon>Pseudonocardia</taxon>
    </lineage>
</organism>
<keyword evidence="3" id="KW-1185">Reference proteome</keyword>
<evidence type="ECO:0000313" key="3">
    <source>
        <dbReference type="Proteomes" id="UP000694300"/>
    </source>
</evidence>
<feature type="transmembrane region" description="Helical" evidence="1">
    <location>
        <begin position="103"/>
        <end position="127"/>
    </location>
</feature>
<keyword evidence="1" id="KW-0472">Membrane</keyword>
<sequence length="208" mass="21890">MISEFALAPSARTVRRIDVAAVVLALGFGALGLVVAQTLWQLAELHRGLLDAASALESTGRAIGLVADLPLVGEGARGLADDVARAAGGVRAEAVAARDAMQAVAVALGTSIALIGLLPVALLYLPLRLARRRELRALRRMLARPADPLVVEHLARAAVRRVPFAQLRRVSHQPFADLEQGRHGELARAELRRLGVTPGPTWPGAGDG</sequence>
<gene>
    <name evidence="2" type="ORF">I4I82_26965</name>
</gene>
<proteinExistence type="predicted"/>
<evidence type="ECO:0000313" key="2">
    <source>
        <dbReference type="EMBL" id="MBW0131296.1"/>
    </source>
</evidence>
<feature type="transmembrane region" description="Helical" evidence="1">
    <location>
        <begin position="20"/>
        <end position="40"/>
    </location>
</feature>
<dbReference type="EMBL" id="JADQDF010000001">
    <property type="protein sequence ID" value="MBW0131296.1"/>
    <property type="molecule type" value="Genomic_DNA"/>
</dbReference>
<name>A0ABS6UGC6_9PSEU</name>
<reference evidence="2 3" key="1">
    <citation type="submission" date="2020-11" db="EMBL/GenBank/DDBJ databases">
        <title>Pseudonocardia abyssalis sp. nov. and Pseudonocardia oceani sp. nov., description and phylogenomic analysis of two novel actinomycetes isolated from the deep Southern Ocean.</title>
        <authorList>
            <person name="Parra J."/>
        </authorList>
    </citation>
    <scope>NUCLEOTIDE SEQUENCE [LARGE SCALE GENOMIC DNA]</scope>
    <source>
        <strain evidence="3">KRD185</strain>
    </source>
</reference>
<keyword evidence="1" id="KW-1133">Transmembrane helix</keyword>
<keyword evidence="1" id="KW-0812">Transmembrane</keyword>
<dbReference type="RefSeq" id="WP_218593707.1">
    <property type="nucleotide sequence ID" value="NZ_JADQDE010000336.1"/>
</dbReference>
<accession>A0ABS6UGC6</accession>
<protein>
    <submittedName>
        <fullName evidence="2">Uncharacterized protein</fullName>
    </submittedName>
</protein>
<dbReference type="Proteomes" id="UP000694300">
    <property type="component" value="Unassembled WGS sequence"/>
</dbReference>